<organism evidence="1">
    <name type="scientific">Cryptomonas curvata</name>
    <dbReference type="NCBI Taxonomy" id="233186"/>
    <lineage>
        <taxon>Eukaryota</taxon>
        <taxon>Cryptophyceae</taxon>
        <taxon>Cryptomonadales</taxon>
        <taxon>Cryptomonadaceae</taxon>
        <taxon>Cryptomonas</taxon>
    </lineage>
</organism>
<name>A0A7S0N7J1_9CRYP</name>
<gene>
    <name evidence="1" type="ORF">CCUR1050_LOCUS31759</name>
</gene>
<proteinExistence type="predicted"/>
<accession>A0A7S0N7J1</accession>
<sequence length="169" mass="18296">MALGSMTHERKRPRRGAMMLGSEEILDCITAALIHSDIFSSCDEEDHDEPIYHNKRCRYSTDSSRSSRSCRSSLSQKSVSEISLCDSVAPCEDDVCSVPRLDLPVRATSPQSWTPATSQQSRKTVVTKSVAICSGVAPSDSASKSSNEIADTRLFELGLSPNPSPEVGS</sequence>
<evidence type="ECO:0000313" key="1">
    <source>
        <dbReference type="EMBL" id="CAD8660407.1"/>
    </source>
</evidence>
<dbReference type="EMBL" id="HBEZ01057924">
    <property type="protein sequence ID" value="CAD8660407.1"/>
    <property type="molecule type" value="Transcribed_RNA"/>
</dbReference>
<reference evidence="1" key="1">
    <citation type="submission" date="2021-01" db="EMBL/GenBank/DDBJ databases">
        <authorList>
            <person name="Corre E."/>
            <person name="Pelletier E."/>
            <person name="Niang G."/>
            <person name="Scheremetjew M."/>
            <person name="Finn R."/>
            <person name="Kale V."/>
            <person name="Holt S."/>
            <person name="Cochrane G."/>
            <person name="Meng A."/>
            <person name="Brown T."/>
            <person name="Cohen L."/>
        </authorList>
    </citation>
    <scope>NUCLEOTIDE SEQUENCE</scope>
    <source>
        <strain evidence="1">CCAP979/52</strain>
    </source>
</reference>
<protein>
    <submittedName>
        <fullName evidence="1">Uncharacterized protein</fullName>
    </submittedName>
</protein>
<dbReference type="AlphaFoldDB" id="A0A7S0N7J1"/>